<dbReference type="PANTHER" id="PTHR15937">
    <property type="entry name" value="TRANSMEMBRANE 7 SUPERFAMILY MEMBER 3"/>
    <property type="match status" value="1"/>
</dbReference>
<sequence length="337" mass="36434">MILHPFEACPTHPDNSGTGKIGTGIIRVRVLTLHISVAHVRQPCTARVPTGYHTDRAGDSATTVAVKRRGRKCDPVGAVWCLGDVRQCELQPAQSGDMRGCWTTTALVLLGVSCAASAGLAEVSVGRFVDITLNHSSPTEFVLHNIPSNVSFILFQVHSQYANMTLSLSKVPTINASETGSDAGLLSVLAPSQTSCSWYLDTSSPALLLASAITVSYSERDPIPGACNLEFGLDIDPNVHLQYNLYETAAQPPLCDVQMGQDSRFRLQYDIYQYFLPENNLNDSVLLAHLQSMSMVPQISANGVKLATLTSSERTTMSFTSSPDKESSTTWWSVIPS</sequence>
<gene>
    <name evidence="1" type="ORF">RIMI_LOCUS7536388</name>
</gene>
<dbReference type="EMBL" id="CAUEEQ010014342">
    <property type="protein sequence ID" value="CAJ0938446.1"/>
    <property type="molecule type" value="Genomic_DNA"/>
</dbReference>
<name>A0ABN9LBU3_9NEOB</name>
<evidence type="ECO:0000313" key="1">
    <source>
        <dbReference type="EMBL" id="CAJ0938446.1"/>
    </source>
</evidence>
<proteinExistence type="predicted"/>
<keyword evidence="2" id="KW-1185">Reference proteome</keyword>
<protein>
    <submittedName>
        <fullName evidence="1">Uncharacterized protein</fullName>
    </submittedName>
</protein>
<comment type="caution">
    <text evidence="1">The sequence shown here is derived from an EMBL/GenBank/DDBJ whole genome shotgun (WGS) entry which is preliminary data.</text>
</comment>
<accession>A0ABN9LBU3</accession>
<dbReference type="Pfam" id="PF25992">
    <property type="entry name" value="Ig_TM7SF3_N"/>
    <property type="match status" value="1"/>
</dbReference>
<organism evidence="1 2">
    <name type="scientific">Ranitomeya imitator</name>
    <name type="common">mimic poison frog</name>
    <dbReference type="NCBI Taxonomy" id="111125"/>
    <lineage>
        <taxon>Eukaryota</taxon>
        <taxon>Metazoa</taxon>
        <taxon>Chordata</taxon>
        <taxon>Craniata</taxon>
        <taxon>Vertebrata</taxon>
        <taxon>Euteleostomi</taxon>
        <taxon>Amphibia</taxon>
        <taxon>Batrachia</taxon>
        <taxon>Anura</taxon>
        <taxon>Neobatrachia</taxon>
        <taxon>Hyloidea</taxon>
        <taxon>Dendrobatidae</taxon>
        <taxon>Dendrobatinae</taxon>
        <taxon>Ranitomeya</taxon>
    </lineage>
</organism>
<reference evidence="1" key="1">
    <citation type="submission" date="2023-07" db="EMBL/GenBank/DDBJ databases">
        <authorList>
            <person name="Stuckert A."/>
        </authorList>
    </citation>
    <scope>NUCLEOTIDE SEQUENCE</scope>
</reference>
<dbReference type="Proteomes" id="UP001176940">
    <property type="component" value="Unassembled WGS sequence"/>
</dbReference>
<evidence type="ECO:0000313" key="2">
    <source>
        <dbReference type="Proteomes" id="UP001176940"/>
    </source>
</evidence>
<dbReference type="PANTHER" id="PTHR15937:SF3">
    <property type="entry name" value="TRANSMEMBRANE 7 SUPERFAMILY MEMBER 3"/>
    <property type="match status" value="1"/>
</dbReference>
<dbReference type="InterPro" id="IPR042502">
    <property type="entry name" value="TM7SF3"/>
</dbReference>